<proteinExistence type="predicted"/>
<reference evidence="1" key="2">
    <citation type="submission" date="2018-03" db="EMBL/GenBank/DDBJ databases">
        <title>The Triticum urartu genome reveals the dynamic nature of wheat genome evolution.</title>
        <authorList>
            <person name="Ling H."/>
            <person name="Ma B."/>
            <person name="Shi X."/>
            <person name="Liu H."/>
            <person name="Dong L."/>
            <person name="Sun H."/>
            <person name="Cao Y."/>
            <person name="Gao Q."/>
            <person name="Zheng S."/>
            <person name="Li Y."/>
            <person name="Yu Y."/>
            <person name="Du H."/>
            <person name="Qi M."/>
            <person name="Li Y."/>
            <person name="Yu H."/>
            <person name="Cui Y."/>
            <person name="Wang N."/>
            <person name="Chen C."/>
            <person name="Wu H."/>
            <person name="Zhao Y."/>
            <person name="Zhang J."/>
            <person name="Li Y."/>
            <person name="Zhou W."/>
            <person name="Zhang B."/>
            <person name="Hu W."/>
            <person name="Eijk M."/>
            <person name="Tang J."/>
            <person name="Witsenboer H."/>
            <person name="Zhao S."/>
            <person name="Li Z."/>
            <person name="Zhang A."/>
            <person name="Wang D."/>
            <person name="Liang C."/>
        </authorList>
    </citation>
    <scope>NUCLEOTIDE SEQUENCE [LARGE SCALE GENOMIC DNA]</scope>
    <source>
        <strain evidence="1">cv. G1812</strain>
    </source>
</reference>
<reference evidence="1" key="3">
    <citation type="submission" date="2022-06" db="UniProtKB">
        <authorList>
            <consortium name="EnsemblPlants"/>
        </authorList>
    </citation>
    <scope>IDENTIFICATION</scope>
</reference>
<dbReference type="InterPro" id="IPR055312">
    <property type="entry name" value="FBL15-like"/>
</dbReference>
<evidence type="ECO:0008006" key="3">
    <source>
        <dbReference type="Google" id="ProtNLM"/>
    </source>
</evidence>
<evidence type="ECO:0000313" key="1">
    <source>
        <dbReference type="EnsemblPlants" id="TuG1812G0700003538.01.T02"/>
    </source>
</evidence>
<dbReference type="AlphaFoldDB" id="A0A8R7R260"/>
<evidence type="ECO:0000313" key="2">
    <source>
        <dbReference type="Proteomes" id="UP000015106"/>
    </source>
</evidence>
<accession>A0A8R7R260</accession>
<dbReference type="PANTHER" id="PTHR34709:SF68">
    <property type="entry name" value="OS07G0550432 PROTEIN"/>
    <property type="match status" value="1"/>
</dbReference>
<organism evidence="1 2">
    <name type="scientific">Triticum urartu</name>
    <name type="common">Red wild einkorn</name>
    <name type="synonym">Crithodium urartu</name>
    <dbReference type="NCBI Taxonomy" id="4572"/>
    <lineage>
        <taxon>Eukaryota</taxon>
        <taxon>Viridiplantae</taxon>
        <taxon>Streptophyta</taxon>
        <taxon>Embryophyta</taxon>
        <taxon>Tracheophyta</taxon>
        <taxon>Spermatophyta</taxon>
        <taxon>Magnoliopsida</taxon>
        <taxon>Liliopsida</taxon>
        <taxon>Poales</taxon>
        <taxon>Poaceae</taxon>
        <taxon>BOP clade</taxon>
        <taxon>Pooideae</taxon>
        <taxon>Triticodae</taxon>
        <taxon>Triticeae</taxon>
        <taxon>Triticinae</taxon>
        <taxon>Triticum</taxon>
    </lineage>
</organism>
<dbReference type="PANTHER" id="PTHR34709">
    <property type="entry name" value="OS10G0396666 PROTEIN"/>
    <property type="match status" value="1"/>
</dbReference>
<dbReference type="EnsemblPlants" id="TuG1812G0700003538.01.T02">
    <property type="protein sequence ID" value="TuG1812G0700003538.01.T02"/>
    <property type="gene ID" value="TuG1812G0700003538.01"/>
</dbReference>
<protein>
    <recommendedName>
        <fullName evidence="3">FBD domain-containing protein</fullName>
    </recommendedName>
</protein>
<sequence>MDELIQRCPRLRVLEVGNGWGLGKIRVHSPTIEELVVDYPYDVCGIDIMAPVLRKFEVWTWMSLDFSVSFNAPMVENPWWDIYCNLENVGFDVWRLRRLSPGKEESGNTLRLSIDAPFYALDAARNFSQEIASLPKFFVLHLSLITRGHIFGPLVLNLLGICTVIQKLEVVIDKVTCRQVCPSNCPCEQPQNWRSQIISLAALEEVEIECFEGTGNEIDFLKLLFRSTPLMKTMTMTLSPEVLPTSR</sequence>
<name>A0A8R7R260_TRIUA</name>
<reference evidence="2" key="1">
    <citation type="journal article" date="2013" name="Nature">
        <title>Draft genome of the wheat A-genome progenitor Triticum urartu.</title>
        <authorList>
            <person name="Ling H.Q."/>
            <person name="Zhao S."/>
            <person name="Liu D."/>
            <person name="Wang J."/>
            <person name="Sun H."/>
            <person name="Zhang C."/>
            <person name="Fan H."/>
            <person name="Li D."/>
            <person name="Dong L."/>
            <person name="Tao Y."/>
            <person name="Gao C."/>
            <person name="Wu H."/>
            <person name="Li Y."/>
            <person name="Cui Y."/>
            <person name="Guo X."/>
            <person name="Zheng S."/>
            <person name="Wang B."/>
            <person name="Yu K."/>
            <person name="Liang Q."/>
            <person name="Yang W."/>
            <person name="Lou X."/>
            <person name="Chen J."/>
            <person name="Feng M."/>
            <person name="Jian J."/>
            <person name="Zhang X."/>
            <person name="Luo G."/>
            <person name="Jiang Y."/>
            <person name="Liu J."/>
            <person name="Wang Z."/>
            <person name="Sha Y."/>
            <person name="Zhang B."/>
            <person name="Wu H."/>
            <person name="Tang D."/>
            <person name="Shen Q."/>
            <person name="Xue P."/>
            <person name="Zou S."/>
            <person name="Wang X."/>
            <person name="Liu X."/>
            <person name="Wang F."/>
            <person name="Yang Y."/>
            <person name="An X."/>
            <person name="Dong Z."/>
            <person name="Zhang K."/>
            <person name="Zhang X."/>
            <person name="Luo M.C."/>
            <person name="Dvorak J."/>
            <person name="Tong Y."/>
            <person name="Wang J."/>
            <person name="Yang H."/>
            <person name="Li Z."/>
            <person name="Wang D."/>
            <person name="Zhang A."/>
            <person name="Wang J."/>
        </authorList>
    </citation>
    <scope>NUCLEOTIDE SEQUENCE</scope>
    <source>
        <strain evidence="2">cv. G1812</strain>
    </source>
</reference>
<dbReference type="Proteomes" id="UP000015106">
    <property type="component" value="Chromosome 7"/>
</dbReference>
<keyword evidence="2" id="KW-1185">Reference proteome</keyword>
<dbReference type="Gramene" id="TuG1812G0700003538.01.T02">
    <property type="protein sequence ID" value="TuG1812G0700003538.01.T02"/>
    <property type="gene ID" value="TuG1812G0700003538.01"/>
</dbReference>